<name>A0A7J8CRR2_MOLMO</name>
<sequence>MSGWLFVEGSAQCTPAAVWACHSQREHSPRLLVPQRPGETASKRASSGAVLGKGSRPRGSGLLFIGHVNVMKAPQQLVEEHPHHGLQIPVMGGMSESQQRGGSGVAVTHMYMSTVLIEYY</sequence>
<feature type="region of interest" description="Disordered" evidence="1">
    <location>
        <begin position="29"/>
        <end position="54"/>
    </location>
</feature>
<comment type="caution">
    <text evidence="2">The sequence shown here is derived from an EMBL/GenBank/DDBJ whole genome shotgun (WGS) entry which is preliminary data.</text>
</comment>
<dbReference type="InParanoid" id="A0A7J8CRR2"/>
<dbReference type="EMBL" id="JACASF010000020">
    <property type="protein sequence ID" value="KAF6413530.1"/>
    <property type="molecule type" value="Genomic_DNA"/>
</dbReference>
<accession>A0A7J8CRR2</accession>
<evidence type="ECO:0000313" key="3">
    <source>
        <dbReference type="Proteomes" id="UP000550707"/>
    </source>
</evidence>
<gene>
    <name evidence="2" type="ORF">HJG59_009735</name>
</gene>
<protein>
    <submittedName>
        <fullName evidence="2">Uncharacterized protein</fullName>
    </submittedName>
</protein>
<reference evidence="2 3" key="1">
    <citation type="journal article" date="2020" name="Nature">
        <title>Six reference-quality genomes reveal evolution of bat adaptations.</title>
        <authorList>
            <person name="Jebb D."/>
            <person name="Huang Z."/>
            <person name="Pippel M."/>
            <person name="Hughes G.M."/>
            <person name="Lavrichenko K."/>
            <person name="Devanna P."/>
            <person name="Winkler S."/>
            <person name="Jermiin L.S."/>
            <person name="Skirmuntt E.C."/>
            <person name="Katzourakis A."/>
            <person name="Burkitt-Gray L."/>
            <person name="Ray D.A."/>
            <person name="Sullivan K.A.M."/>
            <person name="Roscito J.G."/>
            <person name="Kirilenko B.M."/>
            <person name="Davalos L.M."/>
            <person name="Corthals A.P."/>
            <person name="Power M.L."/>
            <person name="Jones G."/>
            <person name="Ransome R.D."/>
            <person name="Dechmann D.K.N."/>
            <person name="Locatelli A.G."/>
            <person name="Puechmaille S.J."/>
            <person name="Fedrigo O."/>
            <person name="Jarvis E.D."/>
            <person name="Hiller M."/>
            <person name="Vernes S.C."/>
            <person name="Myers E.W."/>
            <person name="Teeling E.C."/>
        </authorList>
    </citation>
    <scope>NUCLEOTIDE SEQUENCE [LARGE SCALE GENOMIC DNA]</scope>
    <source>
        <strain evidence="2">MMolMol1</strain>
        <tissue evidence="2">Muscle</tissue>
    </source>
</reference>
<evidence type="ECO:0000256" key="1">
    <source>
        <dbReference type="SAM" id="MobiDB-lite"/>
    </source>
</evidence>
<organism evidence="2 3">
    <name type="scientific">Molossus molossus</name>
    <name type="common">Pallas' mastiff bat</name>
    <name type="synonym">Vespertilio molossus</name>
    <dbReference type="NCBI Taxonomy" id="27622"/>
    <lineage>
        <taxon>Eukaryota</taxon>
        <taxon>Metazoa</taxon>
        <taxon>Chordata</taxon>
        <taxon>Craniata</taxon>
        <taxon>Vertebrata</taxon>
        <taxon>Euteleostomi</taxon>
        <taxon>Mammalia</taxon>
        <taxon>Eutheria</taxon>
        <taxon>Laurasiatheria</taxon>
        <taxon>Chiroptera</taxon>
        <taxon>Yangochiroptera</taxon>
        <taxon>Molossidae</taxon>
        <taxon>Molossus</taxon>
    </lineage>
</organism>
<dbReference type="Proteomes" id="UP000550707">
    <property type="component" value="Unassembled WGS sequence"/>
</dbReference>
<proteinExistence type="predicted"/>
<keyword evidence="3" id="KW-1185">Reference proteome</keyword>
<evidence type="ECO:0000313" key="2">
    <source>
        <dbReference type="EMBL" id="KAF6413530.1"/>
    </source>
</evidence>
<dbReference type="AlphaFoldDB" id="A0A7J8CRR2"/>